<evidence type="ECO:0000313" key="6">
    <source>
        <dbReference type="EMBL" id="SMS00102.1"/>
    </source>
</evidence>
<evidence type="ECO:0000256" key="1">
    <source>
        <dbReference type="ARBA" id="ARBA00023015"/>
    </source>
</evidence>
<dbReference type="Proteomes" id="UP000196125">
    <property type="component" value="Unassembled WGS sequence"/>
</dbReference>
<dbReference type="GO" id="GO:0003700">
    <property type="term" value="F:DNA-binding transcription factor activity"/>
    <property type="evidence" value="ECO:0007669"/>
    <property type="project" value="InterPro"/>
</dbReference>
<accession>A0A1Y6IUD8</accession>
<evidence type="ECO:0000256" key="3">
    <source>
        <dbReference type="ARBA" id="ARBA00023163"/>
    </source>
</evidence>
<dbReference type="EMBL" id="JAWRCO010000001">
    <property type="protein sequence ID" value="MDW6001872.1"/>
    <property type="molecule type" value="Genomic_DNA"/>
</dbReference>
<sequence length="154" mass="17614">MSENNPFKYDVADASPGFLLWKLTGLWHTKLSQVLSEYEITQTQYAILASLRWFKKQDQLSTQASLVSHTKIEKMTMSKAIRQLESAGLVTRKQDEHDKRLLNVYLTAKGSLTIEKAIQAVESADENFFGILDNDDLNMYKKLTSEIIIKNDLL</sequence>
<dbReference type="PANTHER" id="PTHR42756">
    <property type="entry name" value="TRANSCRIPTIONAL REGULATOR, MARR"/>
    <property type="match status" value="1"/>
</dbReference>
<keyword evidence="2" id="KW-0238">DNA-binding</keyword>
<dbReference type="OrthoDB" id="6196575at2"/>
<evidence type="ECO:0000256" key="2">
    <source>
        <dbReference type="ARBA" id="ARBA00023125"/>
    </source>
</evidence>
<dbReference type="InterPro" id="IPR023187">
    <property type="entry name" value="Tscrpt_reg_MarR-type_CS"/>
</dbReference>
<dbReference type="SUPFAM" id="SSF46785">
    <property type="entry name" value="Winged helix' DNA-binding domain"/>
    <property type="match status" value="1"/>
</dbReference>
<evidence type="ECO:0000313" key="5">
    <source>
        <dbReference type="EMBL" id="MDW6001872.1"/>
    </source>
</evidence>
<reference evidence="5 8" key="2">
    <citation type="submission" date="2023-11" db="EMBL/GenBank/DDBJ databases">
        <title>Plant-associative lifestyle of Vibrio porteresiae and its evolutionary dynamics.</title>
        <authorList>
            <person name="Rameshkumar N."/>
            <person name="Kirti K."/>
        </authorList>
    </citation>
    <scope>NUCLEOTIDE SEQUENCE [LARGE SCALE GENOMIC DNA]</scope>
    <source>
        <strain evidence="5 8">MSSRF38</strain>
    </source>
</reference>
<evidence type="ECO:0000313" key="8">
    <source>
        <dbReference type="Proteomes" id="UP001283366"/>
    </source>
</evidence>
<dbReference type="InterPro" id="IPR036390">
    <property type="entry name" value="WH_DNA-bd_sf"/>
</dbReference>
<reference evidence="6 7" key="1">
    <citation type="submission" date="2017-05" db="EMBL/GenBank/DDBJ databases">
        <authorList>
            <person name="Song R."/>
            <person name="Chenine A.L."/>
            <person name="Ruprecht R.M."/>
        </authorList>
    </citation>
    <scope>NUCLEOTIDE SEQUENCE [LARGE SCALE GENOMIC DNA]</scope>
    <source>
        <strain evidence="6 7">CECT 7927</strain>
    </source>
</reference>
<proteinExistence type="predicted"/>
<feature type="domain" description="HTH marR-type" evidence="4">
    <location>
        <begin position="1"/>
        <end position="149"/>
    </location>
</feature>
<dbReference type="SMART" id="SM00347">
    <property type="entry name" value="HTH_MARR"/>
    <property type="match status" value="1"/>
</dbReference>
<keyword evidence="1" id="KW-0805">Transcription regulation</keyword>
<keyword evidence="8" id="KW-1185">Reference proteome</keyword>
<evidence type="ECO:0000313" key="7">
    <source>
        <dbReference type="Proteomes" id="UP000196125"/>
    </source>
</evidence>
<dbReference type="InterPro" id="IPR036388">
    <property type="entry name" value="WH-like_DNA-bd_sf"/>
</dbReference>
<protein>
    <submittedName>
        <fullName evidence="5">MarR family transcriptional regulator</fullName>
    </submittedName>
    <submittedName>
        <fullName evidence="6">Transcriptional regulator HosA</fullName>
    </submittedName>
</protein>
<gene>
    <name evidence="6" type="primary">hosA_1</name>
    <name evidence="5" type="ORF">SBX37_03045</name>
    <name evidence="6" type="ORF">VIM7927_01343</name>
</gene>
<name>A0A1Y6IUD8_9VIBR</name>
<dbReference type="AlphaFoldDB" id="A0A1Y6IUD8"/>
<dbReference type="RefSeq" id="WP_087480178.1">
    <property type="nucleotide sequence ID" value="NZ_AP024883.1"/>
</dbReference>
<dbReference type="PROSITE" id="PS01117">
    <property type="entry name" value="HTH_MARR_1"/>
    <property type="match status" value="1"/>
</dbReference>
<dbReference type="Gene3D" id="1.10.10.10">
    <property type="entry name" value="Winged helix-like DNA-binding domain superfamily/Winged helix DNA-binding domain"/>
    <property type="match status" value="1"/>
</dbReference>
<dbReference type="EMBL" id="FXXI01000002">
    <property type="protein sequence ID" value="SMS00102.1"/>
    <property type="molecule type" value="Genomic_DNA"/>
</dbReference>
<evidence type="ECO:0000259" key="4">
    <source>
        <dbReference type="PROSITE" id="PS50995"/>
    </source>
</evidence>
<dbReference type="Pfam" id="PF01047">
    <property type="entry name" value="MarR"/>
    <property type="match status" value="1"/>
</dbReference>
<dbReference type="GO" id="GO:0003677">
    <property type="term" value="F:DNA binding"/>
    <property type="evidence" value="ECO:0007669"/>
    <property type="project" value="UniProtKB-KW"/>
</dbReference>
<dbReference type="Proteomes" id="UP001283366">
    <property type="component" value="Unassembled WGS sequence"/>
</dbReference>
<organism evidence="6 7">
    <name type="scientific">Vibrio mangrovi</name>
    <dbReference type="NCBI Taxonomy" id="474394"/>
    <lineage>
        <taxon>Bacteria</taxon>
        <taxon>Pseudomonadati</taxon>
        <taxon>Pseudomonadota</taxon>
        <taxon>Gammaproteobacteria</taxon>
        <taxon>Vibrionales</taxon>
        <taxon>Vibrionaceae</taxon>
        <taxon>Vibrio</taxon>
    </lineage>
</organism>
<keyword evidence="3" id="KW-0804">Transcription</keyword>
<dbReference type="PANTHER" id="PTHR42756:SF1">
    <property type="entry name" value="TRANSCRIPTIONAL REPRESSOR OF EMRAB OPERON"/>
    <property type="match status" value="1"/>
</dbReference>
<dbReference type="PROSITE" id="PS50995">
    <property type="entry name" value="HTH_MARR_2"/>
    <property type="match status" value="1"/>
</dbReference>
<dbReference type="InterPro" id="IPR000835">
    <property type="entry name" value="HTH_MarR-typ"/>
</dbReference>